<accession>A0A1Y1JE14</accession>
<feature type="region of interest" description="Disordered" evidence="6">
    <location>
        <begin position="769"/>
        <end position="827"/>
    </location>
</feature>
<dbReference type="GeneID" id="39747215"/>
<feature type="region of interest" description="Disordered" evidence="6">
    <location>
        <begin position="583"/>
        <end position="618"/>
    </location>
</feature>
<feature type="domain" description="AP2/ERF" evidence="7">
    <location>
        <begin position="439"/>
        <end position="491"/>
    </location>
</feature>
<gene>
    <name evidence="9" type="ORF">PGO_080640</name>
</gene>
<dbReference type="OMA" id="DMEQTLC"/>
<evidence type="ECO:0000259" key="8">
    <source>
        <dbReference type="Pfam" id="PF14733"/>
    </source>
</evidence>
<dbReference type="EMBL" id="BDQF01000009">
    <property type="protein sequence ID" value="GAW80500.1"/>
    <property type="molecule type" value="Genomic_DNA"/>
</dbReference>
<feature type="region of interest" description="Disordered" evidence="6">
    <location>
        <begin position="359"/>
        <end position="407"/>
    </location>
</feature>
<keyword evidence="5" id="KW-0539">Nucleus</keyword>
<evidence type="ECO:0000256" key="5">
    <source>
        <dbReference type="ARBA" id="ARBA00023242"/>
    </source>
</evidence>
<evidence type="ECO:0000256" key="1">
    <source>
        <dbReference type="ARBA" id="ARBA00004123"/>
    </source>
</evidence>
<dbReference type="Pfam" id="PF00847">
    <property type="entry name" value="AP2"/>
    <property type="match status" value="2"/>
</dbReference>
<name>A0A1Y1JE14_PLAGO</name>
<keyword evidence="4" id="KW-0804">Transcription</keyword>
<dbReference type="PANTHER" id="PTHR14689">
    <property type="entry name" value="PHORBOL-ESTER_DAG-TYPE DOMAIN-CONTAINING PROTEIN"/>
    <property type="match status" value="1"/>
</dbReference>
<dbReference type="OrthoDB" id="378672at2759"/>
<protein>
    <submittedName>
        <fullName evidence="9">Transcription factor with AP2 domain(S)</fullName>
    </submittedName>
</protein>
<dbReference type="GO" id="GO:0005634">
    <property type="term" value="C:nucleus"/>
    <property type="evidence" value="ECO:0007669"/>
    <property type="project" value="UniProtKB-SubCell"/>
</dbReference>
<dbReference type="GO" id="GO:0003700">
    <property type="term" value="F:DNA-binding transcription factor activity"/>
    <property type="evidence" value="ECO:0007669"/>
    <property type="project" value="InterPro"/>
</dbReference>
<keyword evidence="10" id="KW-1185">Reference proteome</keyword>
<dbReference type="RefSeq" id="XP_028543089.1">
    <property type="nucleotide sequence ID" value="XM_028687288.1"/>
</dbReference>
<proteinExistence type="predicted"/>
<dbReference type="PANTHER" id="PTHR14689:SF2">
    <property type="entry name" value="PHORBOL-ESTER_DAG-TYPE DOMAIN-CONTAINING PROTEIN"/>
    <property type="match status" value="1"/>
</dbReference>
<dbReference type="Proteomes" id="UP000195521">
    <property type="component" value="Unassembled WGS sequence"/>
</dbReference>
<keyword evidence="2" id="KW-0805">Transcription regulation</keyword>
<feature type="region of interest" description="Disordered" evidence="6">
    <location>
        <begin position="1173"/>
        <end position="1215"/>
    </location>
</feature>
<feature type="compositionally biased region" description="Basic residues" evidence="6">
    <location>
        <begin position="602"/>
        <end position="613"/>
    </location>
</feature>
<dbReference type="Gene3D" id="1.20.5.2050">
    <property type="match status" value="2"/>
</dbReference>
<evidence type="ECO:0000256" key="6">
    <source>
        <dbReference type="SAM" id="MobiDB-lite"/>
    </source>
</evidence>
<reference evidence="10" key="1">
    <citation type="submission" date="2017-04" db="EMBL/GenBank/DDBJ databases">
        <title>Plasmodium gonderi genome.</title>
        <authorList>
            <person name="Arisue N."/>
            <person name="Honma H."/>
            <person name="Kawai S."/>
            <person name="Tougan T."/>
            <person name="Tanabe K."/>
            <person name="Horii T."/>
        </authorList>
    </citation>
    <scope>NUCLEOTIDE SEQUENCE [LARGE SCALE GENOMIC DNA]</scope>
    <source>
        <strain evidence="10">ATCC 30045</strain>
    </source>
</reference>
<evidence type="ECO:0000256" key="4">
    <source>
        <dbReference type="ARBA" id="ARBA00023163"/>
    </source>
</evidence>
<evidence type="ECO:0000259" key="7">
    <source>
        <dbReference type="Pfam" id="PF00847"/>
    </source>
</evidence>
<evidence type="ECO:0000313" key="10">
    <source>
        <dbReference type="Proteomes" id="UP000195521"/>
    </source>
</evidence>
<feature type="compositionally biased region" description="Acidic residues" evidence="6">
    <location>
        <begin position="1176"/>
        <end position="1202"/>
    </location>
</feature>
<evidence type="ECO:0000313" key="9">
    <source>
        <dbReference type="EMBL" id="GAW80500.1"/>
    </source>
</evidence>
<feature type="region of interest" description="Disordered" evidence="6">
    <location>
        <begin position="1464"/>
        <end position="1483"/>
    </location>
</feature>
<dbReference type="GO" id="GO:0003677">
    <property type="term" value="F:DNA binding"/>
    <property type="evidence" value="ECO:0007669"/>
    <property type="project" value="UniProtKB-KW"/>
</dbReference>
<dbReference type="InterPro" id="IPR001471">
    <property type="entry name" value="AP2/ERF_dom"/>
</dbReference>
<feature type="domain" description="AP2-coincident C-terminal" evidence="8">
    <location>
        <begin position="66"/>
        <end position="144"/>
    </location>
</feature>
<organism evidence="9 10">
    <name type="scientific">Plasmodium gonderi</name>
    <dbReference type="NCBI Taxonomy" id="77519"/>
    <lineage>
        <taxon>Eukaryota</taxon>
        <taxon>Sar</taxon>
        <taxon>Alveolata</taxon>
        <taxon>Apicomplexa</taxon>
        <taxon>Aconoidasida</taxon>
        <taxon>Haemosporida</taxon>
        <taxon>Plasmodiidae</taxon>
        <taxon>Plasmodium</taxon>
        <taxon>Plasmodium (Plasmodium)</taxon>
    </lineage>
</organism>
<sequence>MEGLETETGIAIKNEERSEKGNELLIGLKNLNEHDGVVVGGVVNYEKKEDADIAMHMNDQDKLDVPSLVEICKQQLIVILKDMCADLNGSDEKASFFYHLNRLRNAVTVVDLHNYIAVFGPCLSYNKLPSTWNISVCDYLKQQLNILRAADSQQSPNGYVSYLDLHNDLEDIINEKKGGNSTTTGSISMQGNINSNNLNSKFSMKGSSIHMNSANSTSNLSGNVSGRMNMSNENTNLIGCYTLGDNEDNTIVEDYYDCLMRTKLSDETSNCLKYMMNSKNDSLSNTEVENVISYLKKYEVKSNKNYCNFEDELIYSKDSDYEYHEDYLKDKTLYDSDIDDNNIFGTNLIDSSRNINDSNSTVLNMSMPNSVSANNNSNNNNNNNNNNINHNNNSNNNNSNSNLNNKNYNMKYDVMKKNNNDTVNTWTRACTEGHPEYLPRIPGVRFNPKKQQWLAAWNDNTREIRRYFSVKQYGFEQARILAVKARQEAEKAGARCKPMFHVHGRKAADSASNDVMKNNNGMMMEDGSSARMTNNNIAGNNNIGNISSSDACGNMGIMNNNVKTAFTNNSTTMNSGGIIVGVGKTQDPMNKKNLLKNENNKGIKRGRGRPPKRKISEDSQLSLDDMEQNLCKNGDNAELMEAIDSFDKNCTRPMKGVSYNDRKGSWLAYWSIGKNFQMKRFPIKKLGFEKAKELAIQCRLEAEQAGATTTENRTKRIRNLITLNSENTLDVMMDINSIDQEENLNDTSKGMNGHVLMSQMHHFNAHGMNPHSSNNRSNNNSNNGMGCNNSNNNIHQTKMSHSDCQESENDYSPTKRTRAPRGRRMESLTARASALTPVEGVRFDPFSYSWYAKYLENENSKEPKISKYLLKKWGFNKAHSLAVHTVKCAYKGVPFTEQELTNIFNVNSKKLMNNQRNFINMTYKGGSYGNNEDSNDNVYNSNNYGTMGIPNSPNGVIIGNMGYVNNTMNDGTTGMIDHMVNEIDAVSAMNTMGDIDVMGGGATAGLVGAAAGLGGGVDSLGSMNNLNNIGNLNMGEIGNFNNNMKAYRGNMNEHGIMNNISTNDLEKNGDMNNMHDEETLLVNGSSNDANIGLNNSMDITNNMLNSMDSVNTLDPGTTQNGILSNCGYSYNNGSNVVCGNEPASQNNYHPGALLPNGGILIGSGGICDNNIHNDDNIDENNDDNNDENNDGNNDENNDDNNDDNNNSYSNGSISCNNGSNNDNNAASIKANCVGNVINNAYMNDQIGINTNADGNKFPSEELAGMAESSGILDDENAKLLNKSFLIVEKNLGNNISGNILRNNSTENYNMLNECMLKSRSREMNVSHSRNNVITAGIEVGEVGVPTTTFDHHLMDYTSAMGSVEPNELNMNAPNDLYTNHPDATYGITSAGSNINVNSEPVINNSIMNKSSSSSNISIINMGSSMNYNNNVVEAHDIMDDKGVIEEHLANQKNYMSEMNKVGNIDNPASNDNNSDNSYVNNPYSQKNISSNFNAYGSENATAGNMIGSNANELNNSSMYYLSAKSEIKTEH</sequence>
<feature type="compositionally biased region" description="Low complexity" evidence="6">
    <location>
        <begin position="772"/>
        <end position="793"/>
    </location>
</feature>
<feature type="compositionally biased region" description="Low complexity" evidence="6">
    <location>
        <begin position="369"/>
        <end position="407"/>
    </location>
</feature>
<feature type="domain" description="AP2/ERF" evidence="7">
    <location>
        <begin position="655"/>
        <end position="704"/>
    </location>
</feature>
<comment type="caution">
    <text evidence="9">The sequence shown here is derived from an EMBL/GenBank/DDBJ whole genome shotgun (WGS) entry which is preliminary data.</text>
</comment>
<dbReference type="InterPro" id="IPR028078">
    <property type="entry name" value="ACDC"/>
</dbReference>
<keyword evidence="3" id="KW-0238">DNA-binding</keyword>
<evidence type="ECO:0000256" key="2">
    <source>
        <dbReference type="ARBA" id="ARBA00023015"/>
    </source>
</evidence>
<feature type="compositionally biased region" description="Low complexity" evidence="6">
    <location>
        <begin position="1203"/>
        <end position="1215"/>
    </location>
</feature>
<evidence type="ECO:0000256" key="3">
    <source>
        <dbReference type="ARBA" id="ARBA00023125"/>
    </source>
</evidence>
<dbReference type="Pfam" id="PF14733">
    <property type="entry name" value="ACDC"/>
    <property type="match status" value="1"/>
</dbReference>
<comment type="subcellular location">
    <subcellularLocation>
        <location evidence="1">Nucleus</location>
    </subcellularLocation>
</comment>
<feature type="compositionally biased region" description="Low complexity" evidence="6">
    <location>
        <begin position="1464"/>
        <end position="1481"/>
    </location>
</feature>